<keyword evidence="1" id="KW-0732">Signal</keyword>
<gene>
    <name evidence="3" type="ORF">MARSALSMR5_01166</name>
</gene>
<feature type="domain" description="FecR protein" evidence="2">
    <location>
        <begin position="66"/>
        <end position="159"/>
    </location>
</feature>
<dbReference type="PANTHER" id="PTHR38731">
    <property type="entry name" value="LIPL45-RELATED LIPOPROTEIN-RELATED"/>
    <property type="match status" value="1"/>
</dbReference>
<sequence length="352" mass="36675">MEIAQWRFDRFRVVTSVVLLMLMSSALAADPVTVETLEGVVQYRHDETQNWQLASAGVVLPIPVEFKTGSDAAVRVSQSDTSFDISANSQLTLTNEDNDRAGLVTRIKQWLGTVFYDVERQPDTFSVETPFLVATVKGTQFTIVATETSSLVTLREGKLEVVDLKTGDTRLLNPGDIASVNGEQAGIDFLRQAPDALTAEEQQLALDIASVDTDLDFENYAADTVVDLLGGELHTSLALNLDTGLGGNVGAVVGADLGDALSVDVGADVGDDLGVDIGADLGDELGLDIGADIGDELGVDIGADLGDGISADVGLDIGSDIGADIDLDLGNDIGVDSGIDLGLGGLGEPLGL</sequence>
<feature type="signal peptide" evidence="1">
    <location>
        <begin position="1"/>
        <end position="28"/>
    </location>
</feature>
<dbReference type="InterPro" id="IPR006860">
    <property type="entry name" value="FecR"/>
</dbReference>
<evidence type="ECO:0000259" key="2">
    <source>
        <dbReference type="Pfam" id="PF04773"/>
    </source>
</evidence>
<accession>A0A1W6K793</accession>
<dbReference type="Proteomes" id="UP000193100">
    <property type="component" value="Chromosome"/>
</dbReference>
<evidence type="ECO:0000313" key="3">
    <source>
        <dbReference type="EMBL" id="ARM83260.1"/>
    </source>
</evidence>
<dbReference type="RefSeq" id="WP_085679565.1">
    <property type="nucleotide sequence ID" value="NZ_JAVJWS010000017.1"/>
</dbReference>
<organism evidence="3 4">
    <name type="scientific">Marinobacter salarius</name>
    <dbReference type="NCBI Taxonomy" id="1420917"/>
    <lineage>
        <taxon>Bacteria</taxon>
        <taxon>Pseudomonadati</taxon>
        <taxon>Pseudomonadota</taxon>
        <taxon>Gammaproteobacteria</taxon>
        <taxon>Pseudomonadales</taxon>
        <taxon>Marinobacteraceae</taxon>
        <taxon>Marinobacter</taxon>
    </lineage>
</organism>
<evidence type="ECO:0000256" key="1">
    <source>
        <dbReference type="SAM" id="SignalP"/>
    </source>
</evidence>
<reference evidence="3 4" key="1">
    <citation type="submission" date="2017-04" db="EMBL/GenBank/DDBJ databases">
        <title>Genome Sequence of Marinobacter salarius strain SMR5 Isolated from a culture of the Diatom Skeletonema marinoi.</title>
        <authorList>
            <person name="Topel M."/>
            <person name="Pinder M.I.M."/>
            <person name="Johansson O.N."/>
            <person name="Kourtchenko O."/>
            <person name="Godhe A."/>
            <person name="Clarke A.K."/>
        </authorList>
    </citation>
    <scope>NUCLEOTIDE SEQUENCE [LARGE SCALE GENOMIC DNA]</scope>
    <source>
        <strain evidence="3 4">SMR5</strain>
    </source>
</reference>
<protein>
    <submittedName>
        <fullName evidence="3">FecR protein</fullName>
    </submittedName>
</protein>
<dbReference type="EMBL" id="CP020931">
    <property type="protein sequence ID" value="ARM83260.1"/>
    <property type="molecule type" value="Genomic_DNA"/>
</dbReference>
<proteinExistence type="predicted"/>
<feature type="chain" id="PRO_5013026549" evidence="1">
    <location>
        <begin position="29"/>
        <end position="352"/>
    </location>
</feature>
<dbReference type="AlphaFoldDB" id="A0A1W6K793"/>
<dbReference type="Gene3D" id="2.60.120.1440">
    <property type="match status" value="1"/>
</dbReference>
<dbReference type="Pfam" id="PF04773">
    <property type="entry name" value="FecR"/>
    <property type="match status" value="1"/>
</dbReference>
<evidence type="ECO:0000313" key="4">
    <source>
        <dbReference type="Proteomes" id="UP000193100"/>
    </source>
</evidence>
<dbReference type="PANTHER" id="PTHR38731:SF3">
    <property type="entry name" value="BLL6125 PROTEIN"/>
    <property type="match status" value="1"/>
</dbReference>
<name>A0A1W6K793_9GAMM</name>